<dbReference type="Pfam" id="PF01226">
    <property type="entry name" value="Form_Nir_trans"/>
    <property type="match status" value="1"/>
</dbReference>
<keyword evidence="2" id="KW-0813">Transport</keyword>
<evidence type="ECO:0000256" key="2">
    <source>
        <dbReference type="ARBA" id="ARBA00022448"/>
    </source>
</evidence>
<evidence type="ECO:0000313" key="11">
    <source>
        <dbReference type="EMBL" id="VFS82047.1"/>
    </source>
</evidence>
<dbReference type="GO" id="GO:0015499">
    <property type="term" value="F:formate transmembrane transporter activity"/>
    <property type="evidence" value="ECO:0007669"/>
    <property type="project" value="TreeGrafter"/>
</dbReference>
<evidence type="ECO:0000256" key="1">
    <source>
        <dbReference type="ARBA" id="ARBA00004429"/>
    </source>
</evidence>
<evidence type="ECO:0000256" key="8">
    <source>
        <dbReference type="ARBA" id="ARBA00035914"/>
    </source>
</evidence>
<keyword evidence="7 10" id="KW-0472">Membrane</keyword>
<proteinExistence type="inferred from homology"/>
<keyword evidence="5 10" id="KW-0812">Transmembrane</keyword>
<dbReference type="InterPro" id="IPR023271">
    <property type="entry name" value="Aquaporin-like"/>
</dbReference>
<evidence type="ECO:0000256" key="3">
    <source>
        <dbReference type="ARBA" id="ARBA00022475"/>
    </source>
</evidence>
<feature type="transmembrane region" description="Helical" evidence="10">
    <location>
        <begin position="113"/>
        <end position="134"/>
    </location>
</feature>
<dbReference type="Proteomes" id="UP000345637">
    <property type="component" value="Unassembled WGS sequence"/>
</dbReference>
<dbReference type="InterPro" id="IPR024002">
    <property type="entry name" value="For/NO2_transpt_CS"/>
</dbReference>
<reference evidence="11 12" key="1">
    <citation type="submission" date="2019-03" db="EMBL/GenBank/DDBJ databases">
        <authorList>
            <consortium name="Pathogen Informatics"/>
        </authorList>
    </citation>
    <scope>NUCLEOTIDE SEQUENCE [LARGE SCALE GENOMIC DNA]</scope>
    <source>
        <strain evidence="11 12">NCTC12998</strain>
    </source>
</reference>
<dbReference type="PANTHER" id="PTHR30520:SF10">
    <property type="entry name" value="FORMATE CHANNEL FOCA-RELATED"/>
    <property type="match status" value="1"/>
</dbReference>
<gene>
    <name evidence="11" type="primary">focA_1</name>
    <name evidence="11" type="ORF">NCTC12998_05563</name>
</gene>
<sequence length="207" mass="22293">MKADNPFDLLLPAAMAKVAEEAGVYKATKHPMKTFYLAITAGVFISIAFVFYITATTGTAAMPFGIAKLIGGICFSLGLILCVICGADLFTSTVLIVVAKASGRITWGQLARNWLNVYVGNLIGALLFVLLMWLSGEYMTANGAWGLNVLQTPTTKCTIHLLKPCVWGSWANLMVCLAVWMSYSGRSLMDKAMIMVLPVAMFVASGF</sequence>
<evidence type="ECO:0000313" key="12">
    <source>
        <dbReference type="Proteomes" id="UP000345637"/>
    </source>
</evidence>
<feature type="transmembrane region" description="Helical" evidence="10">
    <location>
        <begin position="166"/>
        <end position="183"/>
    </location>
</feature>
<evidence type="ECO:0000256" key="10">
    <source>
        <dbReference type="SAM" id="Phobius"/>
    </source>
</evidence>
<evidence type="ECO:0000256" key="9">
    <source>
        <dbReference type="ARBA" id="ARBA00049660"/>
    </source>
</evidence>
<dbReference type="GO" id="GO:0005886">
    <property type="term" value="C:plasma membrane"/>
    <property type="evidence" value="ECO:0007669"/>
    <property type="project" value="UniProtKB-SubCell"/>
</dbReference>
<evidence type="ECO:0000256" key="4">
    <source>
        <dbReference type="ARBA" id="ARBA00022519"/>
    </source>
</evidence>
<keyword evidence="4" id="KW-0997">Cell inner membrane</keyword>
<dbReference type="EMBL" id="CAADJE010000026">
    <property type="protein sequence ID" value="VFS82047.1"/>
    <property type="molecule type" value="Genomic_DNA"/>
</dbReference>
<evidence type="ECO:0000256" key="6">
    <source>
        <dbReference type="ARBA" id="ARBA00022989"/>
    </source>
</evidence>
<organism evidence="11 12">
    <name type="scientific">Raoultella planticola</name>
    <name type="common">Klebsiella planticola</name>
    <dbReference type="NCBI Taxonomy" id="575"/>
    <lineage>
        <taxon>Bacteria</taxon>
        <taxon>Pseudomonadati</taxon>
        <taxon>Pseudomonadota</taxon>
        <taxon>Gammaproteobacteria</taxon>
        <taxon>Enterobacterales</taxon>
        <taxon>Enterobacteriaceae</taxon>
        <taxon>Klebsiella/Raoultella group</taxon>
        <taxon>Raoultella</taxon>
    </lineage>
</organism>
<comment type="similarity">
    <text evidence="9">Belongs to the FNT transporter (TC 1.A.16) family.</text>
</comment>
<dbReference type="PROSITE" id="PS01005">
    <property type="entry name" value="FORMATE_NITRITE_TP_1"/>
    <property type="match status" value="1"/>
</dbReference>
<comment type="catalytic activity">
    <reaction evidence="8">
        <text>formate(in) = formate(out)</text>
        <dbReference type="Rhea" id="RHEA:29679"/>
        <dbReference type="ChEBI" id="CHEBI:15740"/>
    </reaction>
</comment>
<comment type="subcellular location">
    <subcellularLocation>
        <location evidence="1">Cell inner membrane</location>
        <topology evidence="1">Multi-pass membrane protein</topology>
    </subcellularLocation>
</comment>
<dbReference type="PANTHER" id="PTHR30520">
    <property type="entry name" value="FORMATE TRANSPORTER-RELATED"/>
    <property type="match status" value="1"/>
</dbReference>
<evidence type="ECO:0000256" key="7">
    <source>
        <dbReference type="ARBA" id="ARBA00023136"/>
    </source>
</evidence>
<feature type="transmembrane region" description="Helical" evidence="10">
    <location>
        <begin position="75"/>
        <end position="101"/>
    </location>
</feature>
<dbReference type="AlphaFoldDB" id="A0A485C7C3"/>
<name>A0A485C7C3_RAOPL</name>
<accession>A0A485C7C3</accession>
<keyword evidence="6 10" id="KW-1133">Transmembrane helix</keyword>
<dbReference type="InterPro" id="IPR000292">
    <property type="entry name" value="For/NO2_transpt"/>
</dbReference>
<protein>
    <submittedName>
        <fullName evidence="11">Formate channel 1</fullName>
    </submittedName>
</protein>
<keyword evidence="3" id="KW-1003">Cell membrane</keyword>
<dbReference type="PROSITE" id="PS01006">
    <property type="entry name" value="FORMATE_NITRITE_TP_2"/>
    <property type="match status" value="1"/>
</dbReference>
<dbReference type="Gene3D" id="1.20.1080.10">
    <property type="entry name" value="Glycerol uptake facilitator protein"/>
    <property type="match status" value="1"/>
</dbReference>
<feature type="transmembrane region" description="Helical" evidence="10">
    <location>
        <begin position="35"/>
        <end position="55"/>
    </location>
</feature>
<evidence type="ECO:0000256" key="5">
    <source>
        <dbReference type="ARBA" id="ARBA00022692"/>
    </source>
</evidence>